<dbReference type="InterPro" id="IPR027417">
    <property type="entry name" value="P-loop_NTPase"/>
</dbReference>
<sequence length="263" mass="30948">MADNLYNFRLARWRIFVGVAIGCFFALLNVYTALFTNCTITKSPAAGSRTFSAERNRINSTSRMNVLLITYYRGGSSFLGEIFNQNPHVFYWYEPYIAIFDEMKEKLNISTDEHLLLFDSDGHIREEYFIASLELTRNIYNCDFDNIRYISLIHPFVAAWTKSKSFTEYRDCTLNNWYTTGRFWFKRCLPLALSKCNVRHIRVLKTVRTPMSYAERYLKEDPSLKVIHYIRDPRGILDSRRNISGALETSHNIKRLCELLKMD</sequence>
<dbReference type="OrthoDB" id="6138663at2759"/>
<gene>
    <name evidence="2" type="ORF">CAPTEDRAFT_204200</name>
</gene>
<dbReference type="HOGENOM" id="CLU_1058627_0_0_1"/>
<dbReference type="GO" id="GO:0001517">
    <property type="term" value="F:N-acetylglucosamine 6-O-sulfotransferase activity"/>
    <property type="evidence" value="ECO:0007669"/>
    <property type="project" value="TreeGrafter"/>
</dbReference>
<keyword evidence="1" id="KW-0812">Transmembrane</keyword>
<evidence type="ECO:0000256" key="1">
    <source>
        <dbReference type="SAM" id="Phobius"/>
    </source>
</evidence>
<dbReference type="STRING" id="283909.R7USD8"/>
<dbReference type="Gene3D" id="3.40.50.300">
    <property type="entry name" value="P-loop containing nucleotide triphosphate hydrolases"/>
    <property type="match status" value="1"/>
</dbReference>
<protein>
    <submittedName>
        <fullName evidence="2 3">Uncharacterized protein</fullName>
    </submittedName>
</protein>
<dbReference type="EMBL" id="KB300771">
    <property type="protein sequence ID" value="ELU06326.1"/>
    <property type="molecule type" value="Genomic_DNA"/>
</dbReference>
<keyword evidence="1" id="KW-0472">Membrane</keyword>
<dbReference type="EnsemblMetazoa" id="CapteT204200">
    <property type="protein sequence ID" value="CapteP204200"/>
    <property type="gene ID" value="CapteG204200"/>
</dbReference>
<name>R7USD8_CAPTE</name>
<dbReference type="AlphaFoldDB" id="R7USD8"/>
<dbReference type="Proteomes" id="UP000014760">
    <property type="component" value="Unassembled WGS sequence"/>
</dbReference>
<evidence type="ECO:0000313" key="3">
    <source>
        <dbReference type="EnsemblMetazoa" id="CapteP204200"/>
    </source>
</evidence>
<dbReference type="PANTHER" id="PTHR10704:SF71">
    <property type="entry name" value="CARBOHYDRATE SULFOTRANSFERASE 1-LIKE"/>
    <property type="match status" value="1"/>
</dbReference>
<evidence type="ECO:0000313" key="2">
    <source>
        <dbReference type="EMBL" id="ELU06326.1"/>
    </source>
</evidence>
<organism evidence="2">
    <name type="scientific">Capitella teleta</name>
    <name type="common">Polychaete worm</name>
    <dbReference type="NCBI Taxonomy" id="283909"/>
    <lineage>
        <taxon>Eukaryota</taxon>
        <taxon>Metazoa</taxon>
        <taxon>Spiralia</taxon>
        <taxon>Lophotrochozoa</taxon>
        <taxon>Annelida</taxon>
        <taxon>Polychaeta</taxon>
        <taxon>Sedentaria</taxon>
        <taxon>Scolecida</taxon>
        <taxon>Capitellidae</taxon>
        <taxon>Capitella</taxon>
    </lineage>
</organism>
<evidence type="ECO:0000313" key="4">
    <source>
        <dbReference type="Proteomes" id="UP000014760"/>
    </source>
</evidence>
<reference evidence="3" key="3">
    <citation type="submission" date="2015-06" db="UniProtKB">
        <authorList>
            <consortium name="EnsemblMetazoa"/>
        </authorList>
    </citation>
    <scope>IDENTIFICATION</scope>
</reference>
<dbReference type="GO" id="GO:0006790">
    <property type="term" value="P:sulfur compound metabolic process"/>
    <property type="evidence" value="ECO:0007669"/>
    <property type="project" value="TreeGrafter"/>
</dbReference>
<dbReference type="InterPro" id="IPR051135">
    <property type="entry name" value="Gal/GlcNAc/GalNAc_ST"/>
</dbReference>
<dbReference type="SUPFAM" id="SSF52540">
    <property type="entry name" value="P-loop containing nucleoside triphosphate hydrolases"/>
    <property type="match status" value="1"/>
</dbReference>
<keyword evidence="4" id="KW-1185">Reference proteome</keyword>
<proteinExistence type="predicted"/>
<dbReference type="GO" id="GO:0006044">
    <property type="term" value="P:N-acetylglucosamine metabolic process"/>
    <property type="evidence" value="ECO:0007669"/>
    <property type="project" value="TreeGrafter"/>
</dbReference>
<reference evidence="2 4" key="2">
    <citation type="journal article" date="2013" name="Nature">
        <title>Insights into bilaterian evolution from three spiralian genomes.</title>
        <authorList>
            <person name="Simakov O."/>
            <person name="Marletaz F."/>
            <person name="Cho S.J."/>
            <person name="Edsinger-Gonzales E."/>
            <person name="Havlak P."/>
            <person name="Hellsten U."/>
            <person name="Kuo D.H."/>
            <person name="Larsson T."/>
            <person name="Lv J."/>
            <person name="Arendt D."/>
            <person name="Savage R."/>
            <person name="Osoegawa K."/>
            <person name="de Jong P."/>
            <person name="Grimwood J."/>
            <person name="Chapman J.A."/>
            <person name="Shapiro H."/>
            <person name="Aerts A."/>
            <person name="Otillar R.P."/>
            <person name="Terry A.Y."/>
            <person name="Boore J.L."/>
            <person name="Grigoriev I.V."/>
            <person name="Lindberg D.R."/>
            <person name="Seaver E.C."/>
            <person name="Weisblat D.A."/>
            <person name="Putnam N.H."/>
            <person name="Rokhsar D.S."/>
        </authorList>
    </citation>
    <scope>NUCLEOTIDE SEQUENCE</scope>
    <source>
        <strain evidence="2 4">I ESC-2004</strain>
    </source>
</reference>
<dbReference type="PANTHER" id="PTHR10704">
    <property type="entry name" value="CARBOHYDRATE SULFOTRANSFERASE"/>
    <property type="match status" value="1"/>
</dbReference>
<accession>R7USD8</accession>
<keyword evidence="1" id="KW-1133">Transmembrane helix</keyword>
<dbReference type="EMBL" id="AMQN01007482">
    <property type="status" value="NOT_ANNOTATED_CDS"/>
    <property type="molecule type" value="Genomic_DNA"/>
</dbReference>
<reference evidence="4" key="1">
    <citation type="submission" date="2012-12" db="EMBL/GenBank/DDBJ databases">
        <authorList>
            <person name="Hellsten U."/>
            <person name="Grimwood J."/>
            <person name="Chapman J.A."/>
            <person name="Shapiro H."/>
            <person name="Aerts A."/>
            <person name="Otillar R.P."/>
            <person name="Terry A.Y."/>
            <person name="Boore J.L."/>
            <person name="Simakov O."/>
            <person name="Marletaz F."/>
            <person name="Cho S.-J."/>
            <person name="Edsinger-Gonzales E."/>
            <person name="Havlak P."/>
            <person name="Kuo D.-H."/>
            <person name="Larsson T."/>
            <person name="Lv J."/>
            <person name="Arendt D."/>
            <person name="Savage R."/>
            <person name="Osoegawa K."/>
            <person name="de Jong P."/>
            <person name="Lindberg D.R."/>
            <person name="Seaver E.C."/>
            <person name="Weisblat D.A."/>
            <person name="Putnam N.H."/>
            <person name="Grigoriev I.V."/>
            <person name="Rokhsar D.S."/>
        </authorList>
    </citation>
    <scope>NUCLEOTIDE SEQUENCE</scope>
    <source>
        <strain evidence="4">I ESC-2004</strain>
    </source>
</reference>
<feature type="transmembrane region" description="Helical" evidence="1">
    <location>
        <begin position="12"/>
        <end position="34"/>
    </location>
</feature>